<reference evidence="2" key="1">
    <citation type="submission" date="2022-08" db="EMBL/GenBank/DDBJ databases">
        <authorList>
            <consortium name="DOE Joint Genome Institute"/>
            <person name="Min B."/>
            <person name="Riley R."/>
            <person name="Sierra-Patev S."/>
            <person name="Naranjo-Ortiz M."/>
            <person name="Looney B."/>
            <person name="Konkel Z."/>
            <person name="Slot J.C."/>
            <person name="Sakamoto Y."/>
            <person name="Steenwyk J.L."/>
            <person name="Rokas A."/>
            <person name="Carro J."/>
            <person name="Camarero S."/>
            <person name="Ferreira P."/>
            <person name="Molpeceres G."/>
            <person name="Ruiz-Duenas F.J."/>
            <person name="Serrano A."/>
            <person name="Henrissat B."/>
            <person name="Drula E."/>
            <person name="Hughes K.W."/>
            <person name="Mata J.L."/>
            <person name="Ishikawa N.K."/>
            <person name="Vargas-Isla R."/>
            <person name="Ushijima S."/>
            <person name="Smith C.A."/>
            <person name="Ahrendt S."/>
            <person name="Andreopoulos W."/>
            <person name="He G."/>
            <person name="Labutti K."/>
            <person name="Lipzen A."/>
            <person name="Ng V."/>
            <person name="Sandor L."/>
            <person name="Barry K."/>
            <person name="Martinez A.T."/>
            <person name="Xiao Y."/>
            <person name="Gibbons J.G."/>
            <person name="Terashima K."/>
            <person name="Hibbett D.S."/>
            <person name="Grigoriev I.V."/>
        </authorList>
    </citation>
    <scope>NUCLEOTIDE SEQUENCE</scope>
    <source>
        <strain evidence="2">TFB10291</strain>
    </source>
</reference>
<evidence type="ECO:0000313" key="2">
    <source>
        <dbReference type="EMBL" id="KAJ3780709.1"/>
    </source>
</evidence>
<protein>
    <submittedName>
        <fullName evidence="2">Uncharacterized protein</fullName>
    </submittedName>
</protein>
<evidence type="ECO:0000256" key="1">
    <source>
        <dbReference type="SAM" id="MobiDB-lite"/>
    </source>
</evidence>
<feature type="compositionally biased region" description="Basic and acidic residues" evidence="1">
    <location>
        <begin position="162"/>
        <end position="179"/>
    </location>
</feature>
<dbReference type="EMBL" id="MU793668">
    <property type="protein sequence ID" value="KAJ3780709.1"/>
    <property type="molecule type" value="Genomic_DNA"/>
</dbReference>
<keyword evidence="3" id="KW-1185">Reference proteome</keyword>
<evidence type="ECO:0000313" key="3">
    <source>
        <dbReference type="Proteomes" id="UP001163798"/>
    </source>
</evidence>
<feature type="region of interest" description="Disordered" evidence="1">
    <location>
        <begin position="1"/>
        <end position="92"/>
    </location>
</feature>
<name>A0AA38NJF6_9AGAR</name>
<gene>
    <name evidence="2" type="ORF">GGU10DRAFT_380300</name>
</gene>
<sequence>MLAQAAVAMRKEKGNHSGRKESKCRESVTVTSRPTPCVDPLPDFLSLQMTSSYKPVIPDLPQDMTEGEEDDPSTSESSSSGPSTPEDYSSHVLIPFKRKSQSLDVEVELDELSASASAAGKRPKARVFARKELESMPQLVYREDVAVAVEFLRAPMPSRGPRMKDSIHSTDLPHFEFKK</sequence>
<proteinExistence type="predicted"/>
<feature type="compositionally biased region" description="Basic and acidic residues" evidence="1">
    <location>
        <begin position="9"/>
        <end position="26"/>
    </location>
</feature>
<feature type="region of interest" description="Disordered" evidence="1">
    <location>
        <begin position="156"/>
        <end position="179"/>
    </location>
</feature>
<accession>A0AA38NJF6</accession>
<feature type="compositionally biased region" description="Low complexity" evidence="1">
    <location>
        <begin position="74"/>
        <end position="87"/>
    </location>
</feature>
<dbReference type="AlphaFoldDB" id="A0AA38NJF6"/>
<dbReference type="Proteomes" id="UP001163798">
    <property type="component" value="Unassembled WGS sequence"/>
</dbReference>
<organism evidence="2 3">
    <name type="scientific">Lentinula aff. detonsa</name>
    <dbReference type="NCBI Taxonomy" id="2804958"/>
    <lineage>
        <taxon>Eukaryota</taxon>
        <taxon>Fungi</taxon>
        <taxon>Dikarya</taxon>
        <taxon>Basidiomycota</taxon>
        <taxon>Agaricomycotina</taxon>
        <taxon>Agaricomycetes</taxon>
        <taxon>Agaricomycetidae</taxon>
        <taxon>Agaricales</taxon>
        <taxon>Marasmiineae</taxon>
        <taxon>Omphalotaceae</taxon>
        <taxon>Lentinula</taxon>
    </lineage>
</organism>
<comment type="caution">
    <text evidence="2">The sequence shown here is derived from an EMBL/GenBank/DDBJ whole genome shotgun (WGS) entry which is preliminary data.</text>
</comment>